<evidence type="ECO:0000313" key="11">
    <source>
        <dbReference type="Proteomes" id="UP000193986"/>
    </source>
</evidence>
<sequence>MVLINDKKFACGTCIKGHRVSGCTHTDRPLFEVKKKGRPATQCQFCREKRKGPGASVHTKCQCGDPRPPTMLLPNEVNRTLPERSSSPSETPTPPSGQILNENTGTRKGVPGSTPTFPNGLRDVHDMAAAADVLSTLGSEDTQKLAERSVANLLNPCTCRSSGICKCCQPKRERIDSPPAPGGSVTPTQDSTGHAQITDSLIEMFQAKATTSTAPTAPASSSVAAPLLSISTTSHPAWQDTGAPNRSLLSPENMRHPAHTSPHVHKTKLYSPYSTSGHASPRHANRPTGSPLVTKQAGWASSSAATTRPPPPKIRPLADMNTLLGAVFKDDGTVASQIPRSALGLPGIKTFDAMAESGGVKVEPMEMDVDEPLAFPTSEDVVIGACTCGDDCECAGCATHRVPASDVPHTHDGSCGDGCKSNFNCADHLSLPSGITSIGHLLSIAAANVPQPVHRRSSELDAHDTRILPPAVLVSDDAARSHGVVSLKPLECCNGRCQCPPGQCTCEEQCCGCCVRCACDEDGEQRMDGNQGEPVSSCCGGTQPTIPQNHANSPHHLTPPSLSPGLFGAASSAGVSPVFPSANLTPPRSASSDGRSRAGSISGRASPGPSSQVGAGVRRASSTSQKYAHKEGNASLLGRRATVIAHPSGSLSRSTSTGTGKSASKALALHATPNHPHAHSHPQPRPILPKPPSQPTLPTQAARLAPPSTGNGSATRRPSPSGRTNSSGSSRATSPSLTVNQQIPQIQTTDTSTESSAFDLDLSSLAEDSTIMSYINGLPDTMDFNQMDISASSGSQSGQDQVPGPADYLPQNATTLKTPDLPVDYEALLAQLLAQQQQSPLSGQPSNTDFGDHPYAQFLAQLQPQTQPNSSGGSGSNAESIRDPNDHLFNFFSFVSSQNLPPIDARQLSTPAPRVSHDNPSFGYEQPQLNMFDPMLWNDELQQFATQLGVTTSPPDPGTAAGSNQPLAPTAAAPSVNPNLIDLSKPLDGSALERIMKALEEQNRRTENTSQASTSQAPLQHLQLPSQQPQSVSHHASSLSTLPQSFAQHLDLSVPPRQAYSGSTHSASSGNTSFDSSNPEDIFDQFVYDPPPDRNDSSSMSGETVPRGSFTPLTGGITFDSNGQPIGKGFSQNWVGHKLREYQM</sequence>
<dbReference type="GO" id="GO:0006879">
    <property type="term" value="P:intracellular iron ion homeostasis"/>
    <property type="evidence" value="ECO:0007669"/>
    <property type="project" value="TreeGrafter"/>
</dbReference>
<feature type="compositionally biased region" description="Low complexity" evidence="8">
    <location>
        <begin position="790"/>
        <end position="799"/>
    </location>
</feature>
<dbReference type="Gene3D" id="3.90.430.10">
    <property type="entry name" value="Copper fist DNA-binding domain"/>
    <property type="match status" value="1"/>
</dbReference>
<proteinExistence type="predicted"/>
<protein>
    <recommendedName>
        <fullName evidence="9">Copper-fist domain-containing protein</fullName>
    </recommendedName>
</protein>
<feature type="compositionally biased region" description="Pro residues" evidence="8">
    <location>
        <begin position="683"/>
        <end position="695"/>
    </location>
</feature>
<comment type="caution">
    <text evidence="10">The sequence shown here is derived from an EMBL/GenBank/DDBJ whole genome shotgun (WGS) entry which is preliminary data.</text>
</comment>
<feature type="compositionally biased region" description="Low complexity" evidence="8">
    <location>
        <begin position="715"/>
        <end position="736"/>
    </location>
</feature>
<feature type="region of interest" description="Disordered" evidence="8">
    <location>
        <begin position="171"/>
        <end position="192"/>
    </location>
</feature>
<dbReference type="GO" id="GO:0000981">
    <property type="term" value="F:DNA-binding transcription factor activity, RNA polymerase II-specific"/>
    <property type="evidence" value="ECO:0007669"/>
    <property type="project" value="TreeGrafter"/>
</dbReference>
<dbReference type="EMBL" id="MCFC01000001">
    <property type="protein sequence ID" value="ORY35493.1"/>
    <property type="molecule type" value="Genomic_DNA"/>
</dbReference>
<keyword evidence="7" id="KW-0539">Nucleus</keyword>
<keyword evidence="3" id="KW-0862">Zinc</keyword>
<feature type="region of interest" description="Disordered" evidence="8">
    <location>
        <begin position="672"/>
        <end position="756"/>
    </location>
</feature>
<dbReference type="Pfam" id="PF00649">
    <property type="entry name" value="Copper-fist"/>
    <property type="match status" value="1"/>
</dbReference>
<dbReference type="STRING" id="71784.A0A1Y2BL35"/>
<evidence type="ECO:0000256" key="3">
    <source>
        <dbReference type="ARBA" id="ARBA00022833"/>
    </source>
</evidence>
<dbReference type="SMART" id="SM00412">
    <property type="entry name" value="Cu_FIST"/>
    <property type="match status" value="1"/>
</dbReference>
<evidence type="ECO:0000256" key="7">
    <source>
        <dbReference type="ARBA" id="ARBA00023242"/>
    </source>
</evidence>
<dbReference type="GO" id="GO:0006878">
    <property type="term" value="P:intracellular copper ion homeostasis"/>
    <property type="evidence" value="ECO:0007669"/>
    <property type="project" value="TreeGrafter"/>
</dbReference>
<evidence type="ECO:0000256" key="6">
    <source>
        <dbReference type="ARBA" id="ARBA00023163"/>
    </source>
</evidence>
<keyword evidence="4" id="KW-0186">Copper</keyword>
<feature type="compositionally biased region" description="Low complexity" evidence="8">
    <location>
        <begin position="586"/>
        <end position="611"/>
    </location>
</feature>
<feature type="region of interest" description="Disordered" evidence="8">
    <location>
        <begin position="785"/>
        <end position="813"/>
    </location>
</feature>
<dbReference type="Proteomes" id="UP000193986">
    <property type="component" value="Unassembled WGS sequence"/>
</dbReference>
<feature type="compositionally biased region" description="Basic residues" evidence="8">
    <location>
        <begin position="256"/>
        <end position="268"/>
    </location>
</feature>
<evidence type="ECO:0000313" key="10">
    <source>
        <dbReference type="EMBL" id="ORY35493.1"/>
    </source>
</evidence>
<keyword evidence="2" id="KW-0479">Metal-binding</keyword>
<feature type="compositionally biased region" description="Low complexity" evidence="8">
    <location>
        <begin position="648"/>
        <end position="664"/>
    </location>
</feature>
<dbReference type="PRINTS" id="PR00617">
    <property type="entry name" value="COPPERFIST"/>
</dbReference>
<feature type="region of interest" description="Disordered" evidence="8">
    <location>
        <begin position="1056"/>
        <end position="1124"/>
    </location>
</feature>
<dbReference type="OrthoDB" id="5600085at2759"/>
<comment type="subcellular location">
    <subcellularLocation>
        <location evidence="1">Nucleus</location>
    </subcellularLocation>
</comment>
<name>A0A1Y2BL35_9TREE</name>
<accession>A0A1Y2BL35</accession>
<keyword evidence="5" id="KW-0805">Transcription regulation</keyword>
<feature type="compositionally biased region" description="Polar residues" evidence="8">
    <location>
        <begin position="539"/>
        <end position="552"/>
    </location>
</feature>
<feature type="region of interest" description="Disordered" evidence="8">
    <location>
        <begin position="645"/>
        <end position="664"/>
    </location>
</feature>
<dbReference type="InterPro" id="IPR051763">
    <property type="entry name" value="Copper_Homeo_Regul"/>
</dbReference>
<dbReference type="InterPro" id="IPR001083">
    <property type="entry name" value="Cu_fist_DNA-bd_dom"/>
</dbReference>
<dbReference type="PANTHER" id="PTHR28088:SF5">
    <property type="entry name" value="TRANSCRIPTIONAL ACTIVATOR HAA1-RELATED"/>
    <property type="match status" value="1"/>
</dbReference>
<dbReference type="InterPro" id="IPR036395">
    <property type="entry name" value="Cu_fist_DNA-bd_dom_sf"/>
</dbReference>
<feature type="region of interest" description="Disordered" evidence="8">
    <location>
        <begin position="530"/>
        <end position="640"/>
    </location>
</feature>
<feature type="region of interest" description="Disordered" evidence="8">
    <location>
        <begin position="234"/>
        <end position="314"/>
    </location>
</feature>
<gene>
    <name evidence="10" type="ORF">BCR39DRAFT_510076</name>
</gene>
<dbReference type="FunFam" id="3.90.430.10:FF:000001">
    <property type="entry name" value="Copper fist DNA-binding protein"/>
    <property type="match status" value="1"/>
</dbReference>
<dbReference type="PANTHER" id="PTHR28088">
    <property type="entry name" value="TRANSCRIPTIONAL ACTIVATOR HAA1-RELATED"/>
    <property type="match status" value="1"/>
</dbReference>
<feature type="region of interest" description="Disordered" evidence="8">
    <location>
        <begin position="52"/>
        <end position="121"/>
    </location>
</feature>
<evidence type="ECO:0000256" key="1">
    <source>
        <dbReference type="ARBA" id="ARBA00004123"/>
    </source>
</evidence>
<evidence type="ECO:0000256" key="2">
    <source>
        <dbReference type="ARBA" id="ARBA00022723"/>
    </source>
</evidence>
<evidence type="ECO:0000256" key="5">
    <source>
        <dbReference type="ARBA" id="ARBA00023015"/>
    </source>
</evidence>
<keyword evidence="6" id="KW-0804">Transcription</keyword>
<feature type="compositionally biased region" description="Polar residues" evidence="8">
    <location>
        <begin position="234"/>
        <end position="250"/>
    </location>
</feature>
<evidence type="ECO:0000259" key="9">
    <source>
        <dbReference type="PROSITE" id="PS50073"/>
    </source>
</evidence>
<dbReference type="GO" id="GO:0005634">
    <property type="term" value="C:nucleus"/>
    <property type="evidence" value="ECO:0007669"/>
    <property type="project" value="UniProtKB-SubCell"/>
</dbReference>
<dbReference type="GO" id="GO:0000978">
    <property type="term" value="F:RNA polymerase II cis-regulatory region sequence-specific DNA binding"/>
    <property type="evidence" value="ECO:0007669"/>
    <property type="project" value="TreeGrafter"/>
</dbReference>
<dbReference type="GO" id="GO:0045944">
    <property type="term" value="P:positive regulation of transcription by RNA polymerase II"/>
    <property type="evidence" value="ECO:0007669"/>
    <property type="project" value="TreeGrafter"/>
</dbReference>
<dbReference type="SMART" id="SM01090">
    <property type="entry name" value="Copper-fist"/>
    <property type="match status" value="1"/>
</dbReference>
<feature type="region of interest" description="Disordered" evidence="8">
    <location>
        <begin position="1002"/>
        <end position="1039"/>
    </location>
</feature>
<feature type="compositionally biased region" description="Polar residues" evidence="8">
    <location>
        <begin position="737"/>
        <end position="753"/>
    </location>
</feature>
<feature type="compositionally biased region" description="Low complexity" evidence="8">
    <location>
        <begin position="1015"/>
        <end position="1038"/>
    </location>
</feature>
<dbReference type="AlphaFoldDB" id="A0A1Y2BL35"/>
<evidence type="ECO:0000256" key="8">
    <source>
        <dbReference type="SAM" id="MobiDB-lite"/>
    </source>
</evidence>
<feature type="region of interest" description="Disordered" evidence="8">
    <location>
        <begin position="949"/>
        <end position="979"/>
    </location>
</feature>
<feature type="domain" description="Copper-fist" evidence="9">
    <location>
        <begin position="1"/>
        <end position="40"/>
    </location>
</feature>
<dbReference type="GO" id="GO:0005507">
    <property type="term" value="F:copper ion binding"/>
    <property type="evidence" value="ECO:0007669"/>
    <property type="project" value="InterPro"/>
</dbReference>
<reference evidence="10 11" key="1">
    <citation type="submission" date="2016-07" db="EMBL/GenBank/DDBJ databases">
        <title>Pervasive Adenine N6-methylation of Active Genes in Fungi.</title>
        <authorList>
            <consortium name="DOE Joint Genome Institute"/>
            <person name="Mondo S.J."/>
            <person name="Dannebaum R.O."/>
            <person name="Kuo R.C."/>
            <person name="Labutti K."/>
            <person name="Haridas S."/>
            <person name="Kuo A."/>
            <person name="Salamov A."/>
            <person name="Ahrendt S.R."/>
            <person name="Lipzen A."/>
            <person name="Sullivan W."/>
            <person name="Andreopoulos W.B."/>
            <person name="Clum A."/>
            <person name="Lindquist E."/>
            <person name="Daum C."/>
            <person name="Ramamoorthy G.K."/>
            <person name="Gryganskyi A."/>
            <person name="Culley D."/>
            <person name="Magnuson J.K."/>
            <person name="James T.Y."/>
            <person name="O'Malley M.A."/>
            <person name="Stajich J.E."/>
            <person name="Spatafora J.W."/>
            <person name="Visel A."/>
            <person name="Grigoriev I.V."/>
        </authorList>
    </citation>
    <scope>NUCLEOTIDE SEQUENCE [LARGE SCALE GENOMIC DNA]</scope>
    <source>
        <strain evidence="10 11">68-887.2</strain>
    </source>
</reference>
<feature type="compositionally biased region" description="Low complexity" evidence="8">
    <location>
        <begin position="554"/>
        <end position="564"/>
    </location>
</feature>
<dbReference type="SUPFAM" id="SSF57879">
    <property type="entry name" value="Zinc domain conserved in yeast copper-regulated transcription factors"/>
    <property type="match status" value="1"/>
</dbReference>
<keyword evidence="11" id="KW-1185">Reference proteome</keyword>
<evidence type="ECO:0000256" key="4">
    <source>
        <dbReference type="ARBA" id="ARBA00023008"/>
    </source>
</evidence>
<dbReference type="InParanoid" id="A0A1Y2BL35"/>
<feature type="compositionally biased region" description="Polar residues" evidence="8">
    <location>
        <begin position="1060"/>
        <end position="1079"/>
    </location>
</feature>
<dbReference type="PROSITE" id="PS50073">
    <property type="entry name" value="COPPER_FIST_2"/>
    <property type="match status" value="1"/>
</dbReference>
<organism evidence="10 11">
    <name type="scientific">Naematelia encephala</name>
    <dbReference type="NCBI Taxonomy" id="71784"/>
    <lineage>
        <taxon>Eukaryota</taxon>
        <taxon>Fungi</taxon>
        <taxon>Dikarya</taxon>
        <taxon>Basidiomycota</taxon>
        <taxon>Agaricomycotina</taxon>
        <taxon>Tremellomycetes</taxon>
        <taxon>Tremellales</taxon>
        <taxon>Naemateliaceae</taxon>
        <taxon>Naematelia</taxon>
    </lineage>
</organism>